<reference evidence="1 2" key="1">
    <citation type="submission" date="2013-11" db="EMBL/GenBank/DDBJ databases">
        <title>Genome sequencing of Stegodyphus mimosarum.</title>
        <authorList>
            <person name="Bechsgaard J."/>
        </authorList>
    </citation>
    <scope>NUCLEOTIDE SEQUENCE [LARGE SCALE GENOMIC DNA]</scope>
</reference>
<organism evidence="1 2">
    <name type="scientific">Stegodyphus mimosarum</name>
    <name type="common">African social velvet spider</name>
    <dbReference type="NCBI Taxonomy" id="407821"/>
    <lineage>
        <taxon>Eukaryota</taxon>
        <taxon>Metazoa</taxon>
        <taxon>Ecdysozoa</taxon>
        <taxon>Arthropoda</taxon>
        <taxon>Chelicerata</taxon>
        <taxon>Arachnida</taxon>
        <taxon>Araneae</taxon>
        <taxon>Araneomorphae</taxon>
        <taxon>Entelegynae</taxon>
        <taxon>Eresoidea</taxon>
        <taxon>Eresidae</taxon>
        <taxon>Stegodyphus</taxon>
    </lineage>
</organism>
<sequence>MELWFFCLQMEDKSLNIKMGKEELERLTINDWNIQMDLLKLCIKAEDKNHDMLMEGLELKIKMAI</sequence>
<accession>A0A087TGE6</accession>
<evidence type="ECO:0000313" key="1">
    <source>
        <dbReference type="EMBL" id="KFM64185.1"/>
    </source>
</evidence>
<dbReference type="AlphaFoldDB" id="A0A087TGE6"/>
<dbReference type="EMBL" id="KK115100">
    <property type="protein sequence ID" value="KFM64185.1"/>
    <property type="molecule type" value="Genomic_DNA"/>
</dbReference>
<dbReference type="Proteomes" id="UP000054359">
    <property type="component" value="Unassembled WGS sequence"/>
</dbReference>
<gene>
    <name evidence="1" type="ORF">X975_05486</name>
</gene>
<name>A0A087TGE6_STEMI</name>
<keyword evidence="2" id="KW-1185">Reference proteome</keyword>
<protein>
    <submittedName>
        <fullName evidence="1">Uncharacterized protein</fullName>
    </submittedName>
</protein>
<feature type="non-terminal residue" evidence="1">
    <location>
        <position position="65"/>
    </location>
</feature>
<proteinExistence type="predicted"/>
<evidence type="ECO:0000313" key="2">
    <source>
        <dbReference type="Proteomes" id="UP000054359"/>
    </source>
</evidence>